<gene>
    <name evidence="3" type="ORF">CYMTET_31549</name>
</gene>
<keyword evidence="4" id="KW-1185">Reference proteome</keyword>
<sequence length="416" mass="47208">MSGFSRGTSVAGSRPGTARPRSAGPRRPKTAAELGYERPGLVNESSRNDTRKVYRTQGQSEHPYGPGYLHQGAEEFNVRTEVDRQRSIQLGEADPVPHTVVRRHTRQIEVPYEKEVKVPVRIPKVEQKKSYRQVKVKRLVEVPSTELVDELYTVVEEVPAIRKKTIWVEKVVPEKYMKQVEIQKTRRVRVPKTVLKEVEDWETVSVVDDAAAEVDGYRIDRVGGKKLVEVEEEQEYEAFYRPKGLPRPVNEHELGVLHGERISRRVGEDVFEKDQLPDVSPDSEFGSRPGTAFSRPMTAGSRLSTYDASRMVPRHRPRTPEFEQTQESWAGERHGFRLGVNMKKTDAKGVTIDQLFRGEPAERAGLQVGDTVSAVNGYKTATLRDFRNAVYMAPGGADLEVFNSRDGRKRHVRVVR</sequence>
<dbReference type="SMART" id="SM00228">
    <property type="entry name" value="PDZ"/>
    <property type="match status" value="1"/>
</dbReference>
<proteinExistence type="predicted"/>
<name>A0AAE0FGZ0_9CHLO</name>
<organism evidence="3 4">
    <name type="scientific">Cymbomonas tetramitiformis</name>
    <dbReference type="NCBI Taxonomy" id="36881"/>
    <lineage>
        <taxon>Eukaryota</taxon>
        <taxon>Viridiplantae</taxon>
        <taxon>Chlorophyta</taxon>
        <taxon>Pyramimonadophyceae</taxon>
        <taxon>Pyramimonadales</taxon>
        <taxon>Pyramimonadaceae</taxon>
        <taxon>Cymbomonas</taxon>
    </lineage>
</organism>
<feature type="domain" description="PDZ" evidence="2">
    <location>
        <begin position="335"/>
        <end position="405"/>
    </location>
</feature>
<evidence type="ECO:0000313" key="3">
    <source>
        <dbReference type="EMBL" id="KAK3259452.1"/>
    </source>
</evidence>
<evidence type="ECO:0000313" key="4">
    <source>
        <dbReference type="Proteomes" id="UP001190700"/>
    </source>
</evidence>
<feature type="compositionally biased region" description="Polar residues" evidence="1">
    <location>
        <begin position="1"/>
        <end position="11"/>
    </location>
</feature>
<dbReference type="Pfam" id="PF13180">
    <property type="entry name" value="PDZ_2"/>
    <property type="match status" value="1"/>
</dbReference>
<dbReference type="InterPro" id="IPR001478">
    <property type="entry name" value="PDZ"/>
</dbReference>
<dbReference type="Proteomes" id="UP001190700">
    <property type="component" value="Unassembled WGS sequence"/>
</dbReference>
<dbReference type="InterPro" id="IPR036034">
    <property type="entry name" value="PDZ_sf"/>
</dbReference>
<accession>A0AAE0FGZ0</accession>
<dbReference type="PROSITE" id="PS50106">
    <property type="entry name" value="PDZ"/>
    <property type="match status" value="1"/>
</dbReference>
<dbReference type="EMBL" id="LGRX02018731">
    <property type="protein sequence ID" value="KAK3259452.1"/>
    <property type="molecule type" value="Genomic_DNA"/>
</dbReference>
<comment type="caution">
    <text evidence="3">The sequence shown here is derived from an EMBL/GenBank/DDBJ whole genome shotgun (WGS) entry which is preliminary data.</text>
</comment>
<evidence type="ECO:0000259" key="2">
    <source>
        <dbReference type="PROSITE" id="PS50106"/>
    </source>
</evidence>
<dbReference type="AlphaFoldDB" id="A0AAE0FGZ0"/>
<feature type="region of interest" description="Disordered" evidence="1">
    <location>
        <begin position="1"/>
        <end position="67"/>
    </location>
</feature>
<feature type="region of interest" description="Disordered" evidence="1">
    <location>
        <begin position="275"/>
        <end position="298"/>
    </location>
</feature>
<evidence type="ECO:0000256" key="1">
    <source>
        <dbReference type="SAM" id="MobiDB-lite"/>
    </source>
</evidence>
<dbReference type="Gene3D" id="2.30.42.10">
    <property type="match status" value="1"/>
</dbReference>
<reference evidence="3 4" key="1">
    <citation type="journal article" date="2015" name="Genome Biol. Evol.">
        <title>Comparative Genomics of a Bacterivorous Green Alga Reveals Evolutionary Causalities and Consequences of Phago-Mixotrophic Mode of Nutrition.</title>
        <authorList>
            <person name="Burns J.A."/>
            <person name="Paasch A."/>
            <person name="Narechania A."/>
            <person name="Kim E."/>
        </authorList>
    </citation>
    <scope>NUCLEOTIDE SEQUENCE [LARGE SCALE GENOMIC DNA]</scope>
    <source>
        <strain evidence="3 4">PLY_AMNH</strain>
    </source>
</reference>
<dbReference type="SUPFAM" id="SSF50156">
    <property type="entry name" value="PDZ domain-like"/>
    <property type="match status" value="1"/>
</dbReference>
<protein>
    <recommendedName>
        <fullName evidence="2">PDZ domain-containing protein</fullName>
    </recommendedName>
</protein>
<feature type="region of interest" description="Disordered" evidence="1">
    <location>
        <begin position="311"/>
        <end position="330"/>
    </location>
</feature>